<organism evidence="3 5">
    <name type="scientific">Legionella steigerwaltii</name>
    <dbReference type="NCBI Taxonomy" id="460"/>
    <lineage>
        <taxon>Bacteria</taxon>
        <taxon>Pseudomonadati</taxon>
        <taxon>Pseudomonadota</taxon>
        <taxon>Gammaproteobacteria</taxon>
        <taxon>Legionellales</taxon>
        <taxon>Legionellaceae</taxon>
        <taxon>Legionella</taxon>
    </lineage>
</organism>
<dbReference type="SUPFAM" id="SSF55136">
    <property type="entry name" value="Probable bacterial effector-binding domain"/>
    <property type="match status" value="1"/>
</dbReference>
<dbReference type="Proteomes" id="UP000255110">
    <property type="component" value="Unassembled WGS sequence"/>
</dbReference>
<evidence type="ECO:0000313" key="3">
    <source>
        <dbReference type="EMBL" id="STY23084.1"/>
    </source>
</evidence>
<reference evidence="2 4" key="1">
    <citation type="submission" date="2015-11" db="EMBL/GenBank/DDBJ databases">
        <title>Genomic analysis of 38 Legionella species identifies large and diverse effector repertoires.</title>
        <authorList>
            <person name="Burstein D."/>
            <person name="Amaro F."/>
            <person name="Zusman T."/>
            <person name="Lifshitz Z."/>
            <person name="Cohen O."/>
            <person name="Gilbert J.A."/>
            <person name="Pupko T."/>
            <person name="Shuman H.A."/>
            <person name="Segal G."/>
        </authorList>
    </citation>
    <scope>NUCLEOTIDE SEQUENCE [LARGE SCALE GENOMIC DNA]</scope>
    <source>
        <strain evidence="2 4">SC-18-C9</strain>
    </source>
</reference>
<evidence type="ECO:0000313" key="5">
    <source>
        <dbReference type="Proteomes" id="UP000255110"/>
    </source>
</evidence>
<accession>A0A378L8N0</accession>
<dbReference type="InterPro" id="IPR011256">
    <property type="entry name" value="Reg_factor_effector_dom_sf"/>
</dbReference>
<dbReference type="Proteomes" id="UP000054820">
    <property type="component" value="Unassembled WGS sequence"/>
</dbReference>
<dbReference type="InterPro" id="IPR010499">
    <property type="entry name" value="AraC_E-bd"/>
</dbReference>
<dbReference type="EMBL" id="UGOY01000001">
    <property type="protein sequence ID" value="STY23084.1"/>
    <property type="molecule type" value="Genomic_DNA"/>
</dbReference>
<dbReference type="AlphaFoldDB" id="A0A378L8N0"/>
<dbReference type="PANTHER" id="PTHR36444">
    <property type="entry name" value="TRANSCRIPTIONAL REGULATOR PROTEIN YOBU-RELATED"/>
    <property type="match status" value="1"/>
</dbReference>
<name>A0A378L8N0_9GAMM</name>
<gene>
    <name evidence="2" type="ORF">Lstg_2131</name>
    <name evidence="3" type="ORF">NCTC11991_01686</name>
</gene>
<feature type="domain" description="AraC effector-binding" evidence="1">
    <location>
        <begin position="31"/>
        <end position="179"/>
    </location>
</feature>
<dbReference type="STRING" id="460.Lstg_2131"/>
<evidence type="ECO:0000313" key="2">
    <source>
        <dbReference type="EMBL" id="KTD77774.1"/>
    </source>
</evidence>
<dbReference type="EMBL" id="LNYZ01000013">
    <property type="protein sequence ID" value="KTD77774.1"/>
    <property type="molecule type" value="Genomic_DNA"/>
</dbReference>
<proteinExistence type="predicted"/>
<evidence type="ECO:0000259" key="1">
    <source>
        <dbReference type="SMART" id="SM00871"/>
    </source>
</evidence>
<dbReference type="InterPro" id="IPR029441">
    <property type="entry name" value="Cass2"/>
</dbReference>
<dbReference type="Gene3D" id="3.20.80.10">
    <property type="entry name" value="Regulatory factor, effector binding domain"/>
    <property type="match status" value="1"/>
</dbReference>
<dbReference type="RefSeq" id="WP_058477664.1">
    <property type="nucleotide sequence ID" value="NZ_CAAAIO010000001.1"/>
</dbReference>
<dbReference type="OrthoDB" id="3173400at2"/>
<dbReference type="InterPro" id="IPR053182">
    <property type="entry name" value="YobU-like_regulator"/>
</dbReference>
<protein>
    <submittedName>
        <fullName evidence="2 3">Transcription activator</fullName>
    </submittedName>
</protein>
<dbReference type="PANTHER" id="PTHR36444:SF2">
    <property type="entry name" value="TRANSCRIPTIONAL REGULATOR PROTEIN YOBU-RELATED"/>
    <property type="match status" value="1"/>
</dbReference>
<keyword evidence="4" id="KW-1185">Reference proteome</keyword>
<evidence type="ECO:0000313" key="4">
    <source>
        <dbReference type="Proteomes" id="UP000054820"/>
    </source>
</evidence>
<reference evidence="3 5" key="2">
    <citation type="submission" date="2018-06" db="EMBL/GenBank/DDBJ databases">
        <authorList>
            <consortium name="Pathogen Informatics"/>
            <person name="Doyle S."/>
        </authorList>
    </citation>
    <scope>NUCLEOTIDE SEQUENCE [LARGE SCALE GENOMIC DNA]</scope>
    <source>
        <strain evidence="3 5">NCTC11991</strain>
    </source>
</reference>
<dbReference type="Pfam" id="PF14526">
    <property type="entry name" value="Cass2"/>
    <property type="match status" value="1"/>
</dbReference>
<dbReference type="SMART" id="SM00871">
    <property type="entry name" value="AraC_E_bind"/>
    <property type="match status" value="1"/>
</dbReference>
<sequence length="180" mass="20348">MALTEPHDKSIIAAAMGLNGYNLKERIMIHSTPQLIKVDAFTVMGLSERTKNSNEFNSETARLPGLWQRFYASKISIKPSSPIYGVYSAYEADHNGFYTVTAGIATHDLEITDDFSRVSIKEGDYLIFKNSGPIPKAIIEIWQAIWHYFDTQSTVSRAYETDFEVYMGQEQCAVYIGIKK</sequence>